<dbReference type="Proteomes" id="UP000199399">
    <property type="component" value="Unassembled WGS sequence"/>
</dbReference>
<feature type="transmembrane region" description="Helical" evidence="1">
    <location>
        <begin position="24"/>
        <end position="45"/>
    </location>
</feature>
<organism evidence="2 3">
    <name type="scientific">Sulfitobacter delicatus</name>
    <dbReference type="NCBI Taxonomy" id="218672"/>
    <lineage>
        <taxon>Bacteria</taxon>
        <taxon>Pseudomonadati</taxon>
        <taxon>Pseudomonadota</taxon>
        <taxon>Alphaproteobacteria</taxon>
        <taxon>Rhodobacterales</taxon>
        <taxon>Roseobacteraceae</taxon>
        <taxon>Sulfitobacter</taxon>
    </lineage>
</organism>
<dbReference type="Pfam" id="PF10003">
    <property type="entry name" value="DUF2244"/>
    <property type="match status" value="1"/>
</dbReference>
<feature type="transmembrane region" description="Helical" evidence="1">
    <location>
        <begin position="51"/>
        <end position="71"/>
    </location>
</feature>
<proteinExistence type="predicted"/>
<dbReference type="RefSeq" id="WP_093739581.1">
    <property type="nucleotide sequence ID" value="NZ_FNBP01000002.1"/>
</dbReference>
<name>A0A1G7L7L1_9RHOB</name>
<dbReference type="AlphaFoldDB" id="A0A1G7L7L1"/>
<evidence type="ECO:0000313" key="2">
    <source>
        <dbReference type="EMBL" id="SDF45381.1"/>
    </source>
</evidence>
<reference evidence="3" key="1">
    <citation type="submission" date="2016-10" db="EMBL/GenBank/DDBJ databases">
        <authorList>
            <person name="Varghese N."/>
            <person name="Submissions S."/>
        </authorList>
    </citation>
    <scope>NUCLEOTIDE SEQUENCE [LARGE SCALE GENOMIC DNA]</scope>
    <source>
        <strain evidence="3">DSM 16477</strain>
    </source>
</reference>
<keyword evidence="1" id="KW-0472">Membrane</keyword>
<dbReference type="InterPro" id="IPR019253">
    <property type="entry name" value="DUF2244_TM"/>
</dbReference>
<gene>
    <name evidence="2" type="ORF">SAMN04489759_102229</name>
</gene>
<dbReference type="STRING" id="218672.SAMN04489759_102229"/>
<protein>
    <submittedName>
        <fullName evidence="2">Uncharacterized membrane protein</fullName>
    </submittedName>
</protein>
<keyword evidence="1" id="KW-1133">Transmembrane helix</keyword>
<evidence type="ECO:0000313" key="3">
    <source>
        <dbReference type="Proteomes" id="UP000199399"/>
    </source>
</evidence>
<sequence length="162" mass="18620">MPYEWTTPPRVTPQQMRLWPHQSLPARGFAAFMLSTFTLAMIPLFAMLGTALLWGLLPFVILALGAVYWALQHNHRARQIEEILTLDDTTAKLTHTTAKGEVKEWDSNRYWTQVLKYEDDGPVPHYVTLRGEGREVEIGAFLSEDERIALFEDLSRHIQQKG</sequence>
<accession>A0A1G7L7L1</accession>
<dbReference type="EMBL" id="FNBP01000002">
    <property type="protein sequence ID" value="SDF45381.1"/>
    <property type="molecule type" value="Genomic_DNA"/>
</dbReference>
<dbReference type="OrthoDB" id="9808190at2"/>
<keyword evidence="1" id="KW-0812">Transmembrane</keyword>
<keyword evidence="3" id="KW-1185">Reference proteome</keyword>
<evidence type="ECO:0000256" key="1">
    <source>
        <dbReference type="SAM" id="Phobius"/>
    </source>
</evidence>